<sequence length="27" mass="3330">MNIEKVFIEREEFWSKKKLKSSQESLD</sequence>
<protein>
    <submittedName>
        <fullName evidence="1">Uncharacterized protein</fullName>
    </submittedName>
</protein>
<proteinExistence type="predicted"/>
<evidence type="ECO:0000313" key="1">
    <source>
        <dbReference type="EMBL" id="SVA35069.1"/>
    </source>
</evidence>
<reference evidence="1" key="1">
    <citation type="submission" date="2018-05" db="EMBL/GenBank/DDBJ databases">
        <authorList>
            <person name="Lanie J.A."/>
            <person name="Ng W.-L."/>
            <person name="Kazmierczak K.M."/>
            <person name="Andrzejewski T.M."/>
            <person name="Davidsen T.M."/>
            <person name="Wayne K.J."/>
            <person name="Tettelin H."/>
            <person name="Glass J.I."/>
            <person name="Rusch D."/>
            <person name="Podicherti R."/>
            <person name="Tsui H.-C.T."/>
            <person name="Winkler M.E."/>
        </authorList>
    </citation>
    <scope>NUCLEOTIDE SEQUENCE</scope>
</reference>
<organism evidence="1">
    <name type="scientific">marine metagenome</name>
    <dbReference type="NCBI Taxonomy" id="408172"/>
    <lineage>
        <taxon>unclassified sequences</taxon>
        <taxon>metagenomes</taxon>
        <taxon>ecological metagenomes</taxon>
    </lineage>
</organism>
<dbReference type="AlphaFoldDB" id="A0A381V3V3"/>
<name>A0A381V3V3_9ZZZZ</name>
<gene>
    <name evidence="1" type="ORF">METZ01_LOCUS87923</name>
</gene>
<dbReference type="EMBL" id="UINC01007784">
    <property type="protein sequence ID" value="SVA35069.1"/>
    <property type="molecule type" value="Genomic_DNA"/>
</dbReference>
<accession>A0A381V3V3</accession>